<dbReference type="PANTHER" id="PTHR30250:SF11">
    <property type="entry name" value="O-ANTIGEN TRANSPORTER-RELATED"/>
    <property type="match status" value="1"/>
</dbReference>
<feature type="transmembrane region" description="Helical" evidence="6">
    <location>
        <begin position="21"/>
        <end position="43"/>
    </location>
</feature>
<dbReference type="PANTHER" id="PTHR30250">
    <property type="entry name" value="PST FAMILY PREDICTED COLANIC ACID TRANSPORTER"/>
    <property type="match status" value="1"/>
</dbReference>
<evidence type="ECO:0000256" key="2">
    <source>
        <dbReference type="ARBA" id="ARBA00022475"/>
    </source>
</evidence>
<proteinExistence type="predicted"/>
<dbReference type="EMBL" id="ADLE01000008">
    <property type="protein sequence ID" value="EJZ64629.1"/>
    <property type="molecule type" value="Genomic_DNA"/>
</dbReference>
<dbReference type="PATRIC" id="fig|742726.3.peg.1181"/>
<dbReference type="Proteomes" id="UP000006044">
    <property type="component" value="Unassembled WGS sequence"/>
</dbReference>
<comment type="caution">
    <text evidence="7">The sequence shown here is derived from an EMBL/GenBank/DDBJ whole genome shotgun (WGS) entry which is preliminary data.</text>
</comment>
<evidence type="ECO:0000256" key="4">
    <source>
        <dbReference type="ARBA" id="ARBA00022989"/>
    </source>
</evidence>
<keyword evidence="5 6" id="KW-0472">Membrane</keyword>
<reference evidence="7 8" key="1">
    <citation type="submission" date="2012-08" db="EMBL/GenBank/DDBJ databases">
        <title>The Genome Sequence of Barnesiella intestinihominis YIT 11860.</title>
        <authorList>
            <consortium name="The Broad Institute Genome Sequencing Platform"/>
            <person name="Earl A."/>
            <person name="Ward D."/>
            <person name="Feldgarden M."/>
            <person name="Gevers D."/>
            <person name="Morotomi M."/>
            <person name="Walker B."/>
            <person name="Young S.K."/>
            <person name="Zeng Q."/>
            <person name="Gargeya S."/>
            <person name="Fitzgerald M."/>
            <person name="Haas B."/>
            <person name="Abouelleil A."/>
            <person name="Alvarado L."/>
            <person name="Arachchi H.M."/>
            <person name="Berlin A.M."/>
            <person name="Chapman S.B."/>
            <person name="Goldberg J."/>
            <person name="Griggs A."/>
            <person name="Gujja S."/>
            <person name="Hansen M."/>
            <person name="Howarth C."/>
            <person name="Imamovic A."/>
            <person name="Larimer J."/>
            <person name="McCowen C."/>
            <person name="Montmayeur A."/>
            <person name="Murphy C."/>
            <person name="Neiman D."/>
            <person name="Pearson M."/>
            <person name="Priest M."/>
            <person name="Roberts A."/>
            <person name="Saif S."/>
            <person name="Shea T."/>
            <person name="Sisk P."/>
            <person name="Sykes S."/>
            <person name="Wortman J."/>
            <person name="Nusbaum C."/>
            <person name="Birren B."/>
        </authorList>
    </citation>
    <scope>NUCLEOTIDE SEQUENCE [LARGE SCALE GENOMIC DNA]</scope>
    <source>
        <strain evidence="7 8">YIT 11860</strain>
    </source>
</reference>
<feature type="transmembrane region" description="Helical" evidence="6">
    <location>
        <begin position="202"/>
        <end position="224"/>
    </location>
</feature>
<evidence type="ECO:0000256" key="3">
    <source>
        <dbReference type="ARBA" id="ARBA00022692"/>
    </source>
</evidence>
<accession>K0XA48</accession>
<evidence type="ECO:0000313" key="7">
    <source>
        <dbReference type="EMBL" id="EJZ64629.1"/>
    </source>
</evidence>
<sequence length="454" mass="51453">MIEFSDIKGKYIGNKNLINNVLGSFLVRGFGFLVSFALFPLYLNYFDDNTVLGCWFTMCSVLSWIQVFDLGIGNGLRNHLTADLSLKNYESARQYISSSYILMGGVTVFISFLAFIISRYIDWNSVFNISEQSISPESLRKGVVIALCGVLCFFFLKLIISILYALQKSALPNFLNLLSTVLLLIFLWVYDPTGDVERDFVTISWVQAVTGCLPLLVATIIVFAKDLKECLPSFKYFRWNKATGVLSLGILFLVLQLLYMIITVTNEFFISYFFDPSFVVEYQIYIKIFSIAGTFVSLALIPVWSAVTKAFVEKRYDWIIKLVRFLYFVAGIAVLFQLAIIPFLDPILEFWLGEKAIEVNLSAALLFALLGCVMIWVSVLTSVVNGLGTLKCQLYGFLWAVLFKVVAIVLFSSWIPWTIVITATIVGLLPYCVWQPMVMNRQLKMLNKEAFQNG</sequence>
<feature type="transmembrane region" description="Helical" evidence="6">
    <location>
        <begin position="417"/>
        <end position="434"/>
    </location>
</feature>
<organism evidence="7 8">
    <name type="scientific">Barnesiella intestinihominis YIT 11860</name>
    <dbReference type="NCBI Taxonomy" id="742726"/>
    <lineage>
        <taxon>Bacteria</taxon>
        <taxon>Pseudomonadati</taxon>
        <taxon>Bacteroidota</taxon>
        <taxon>Bacteroidia</taxon>
        <taxon>Bacteroidales</taxon>
        <taxon>Barnesiellaceae</taxon>
        <taxon>Barnesiella</taxon>
    </lineage>
</organism>
<feature type="transmembrane region" description="Helical" evidence="6">
    <location>
        <begin position="284"/>
        <end position="304"/>
    </location>
</feature>
<evidence type="ECO:0000313" key="8">
    <source>
        <dbReference type="Proteomes" id="UP000006044"/>
    </source>
</evidence>
<feature type="transmembrane region" description="Helical" evidence="6">
    <location>
        <begin position="55"/>
        <end position="76"/>
    </location>
</feature>
<evidence type="ECO:0000256" key="5">
    <source>
        <dbReference type="ARBA" id="ARBA00023136"/>
    </source>
</evidence>
<dbReference type="eggNOG" id="COG0534">
    <property type="taxonomic scope" value="Bacteria"/>
</dbReference>
<evidence type="ECO:0000256" key="6">
    <source>
        <dbReference type="SAM" id="Phobius"/>
    </source>
</evidence>
<keyword evidence="4 6" id="KW-1133">Transmembrane helix</keyword>
<dbReference type="OrthoDB" id="512217at2"/>
<keyword evidence="2" id="KW-1003">Cell membrane</keyword>
<dbReference type="RefSeq" id="WP_008861597.1">
    <property type="nucleotide sequence ID" value="NZ_JH815204.1"/>
</dbReference>
<keyword evidence="8" id="KW-1185">Reference proteome</keyword>
<dbReference type="STRING" id="742726.HMPREF9448_01109"/>
<dbReference type="HOGENOM" id="CLU_044954_1_0_10"/>
<dbReference type="GeneID" id="77848403"/>
<keyword evidence="3 6" id="KW-0812">Transmembrane</keyword>
<dbReference type="GO" id="GO:0005886">
    <property type="term" value="C:plasma membrane"/>
    <property type="evidence" value="ECO:0007669"/>
    <property type="project" value="UniProtKB-SubCell"/>
</dbReference>
<feature type="transmembrane region" description="Helical" evidence="6">
    <location>
        <begin position="394"/>
        <end position="411"/>
    </location>
</feature>
<feature type="transmembrane region" description="Helical" evidence="6">
    <location>
        <begin position="173"/>
        <end position="190"/>
    </location>
</feature>
<evidence type="ECO:0008006" key="9">
    <source>
        <dbReference type="Google" id="ProtNLM"/>
    </source>
</evidence>
<gene>
    <name evidence="7" type="ORF">HMPREF9448_01109</name>
</gene>
<evidence type="ECO:0000256" key="1">
    <source>
        <dbReference type="ARBA" id="ARBA00004651"/>
    </source>
</evidence>
<feature type="transmembrane region" description="Helical" evidence="6">
    <location>
        <begin position="364"/>
        <end position="387"/>
    </location>
</feature>
<dbReference type="AlphaFoldDB" id="K0XA48"/>
<feature type="transmembrane region" description="Helical" evidence="6">
    <location>
        <begin position="245"/>
        <end position="264"/>
    </location>
</feature>
<feature type="transmembrane region" description="Helical" evidence="6">
    <location>
        <begin position="325"/>
        <end position="344"/>
    </location>
</feature>
<comment type="subcellular location">
    <subcellularLocation>
        <location evidence="1">Cell membrane</location>
        <topology evidence="1">Multi-pass membrane protein</topology>
    </subcellularLocation>
</comment>
<name>K0XA48_9BACT</name>
<protein>
    <recommendedName>
        <fullName evidence="9">Polysaccharide biosynthesis protein C-terminal domain-containing protein</fullName>
    </recommendedName>
</protein>
<feature type="transmembrane region" description="Helical" evidence="6">
    <location>
        <begin position="141"/>
        <end position="166"/>
    </location>
</feature>
<dbReference type="InterPro" id="IPR050833">
    <property type="entry name" value="Poly_Biosynth_Transport"/>
</dbReference>
<feature type="transmembrane region" description="Helical" evidence="6">
    <location>
        <begin position="97"/>
        <end position="121"/>
    </location>
</feature>